<proteinExistence type="predicted"/>
<accession>A0A545UST4</accession>
<feature type="compositionally biased region" description="Basic and acidic residues" evidence="1">
    <location>
        <begin position="9"/>
        <end position="24"/>
    </location>
</feature>
<gene>
    <name evidence="2" type="ORF">IF1G_09028</name>
</gene>
<dbReference type="Proteomes" id="UP000315783">
    <property type="component" value="Unassembled WGS sequence"/>
</dbReference>
<comment type="caution">
    <text evidence="2">The sequence shown here is derived from an EMBL/GenBank/DDBJ whole genome shotgun (WGS) entry which is preliminary data.</text>
</comment>
<evidence type="ECO:0000313" key="3">
    <source>
        <dbReference type="Proteomes" id="UP000315783"/>
    </source>
</evidence>
<reference evidence="2 3" key="1">
    <citation type="journal article" date="2019" name="Appl. Microbiol. Biotechnol.">
        <title>Genome sequence of Isaria javanica and comparative genome analysis insights into family S53 peptidase evolution in fungal entomopathogens.</title>
        <authorList>
            <person name="Lin R."/>
            <person name="Zhang X."/>
            <person name="Xin B."/>
            <person name="Zou M."/>
            <person name="Gao Y."/>
            <person name="Qin F."/>
            <person name="Hu Q."/>
            <person name="Xie B."/>
            <person name="Cheng X."/>
        </authorList>
    </citation>
    <scope>NUCLEOTIDE SEQUENCE [LARGE SCALE GENOMIC DNA]</scope>
    <source>
        <strain evidence="2 3">IJ1G</strain>
    </source>
</reference>
<dbReference type="AlphaFoldDB" id="A0A545UST4"/>
<evidence type="ECO:0000256" key="1">
    <source>
        <dbReference type="SAM" id="MobiDB-lite"/>
    </source>
</evidence>
<dbReference type="EMBL" id="SPUK01000015">
    <property type="protein sequence ID" value="TQV92510.1"/>
    <property type="molecule type" value="Genomic_DNA"/>
</dbReference>
<evidence type="ECO:0000313" key="2">
    <source>
        <dbReference type="EMBL" id="TQV92510.1"/>
    </source>
</evidence>
<name>A0A545UST4_9HYPO</name>
<feature type="region of interest" description="Disordered" evidence="1">
    <location>
        <begin position="1"/>
        <end position="24"/>
    </location>
</feature>
<protein>
    <submittedName>
        <fullName evidence="2">Uncharacterized protein</fullName>
    </submittedName>
</protein>
<keyword evidence="3" id="KW-1185">Reference proteome</keyword>
<sequence length="50" mass="5667">MANTPISVEEWREGGGREGGRDKTRWNLDGGVFERHRGAYIRKTVGFVAF</sequence>
<organism evidence="2 3">
    <name type="scientific">Cordyceps javanica</name>
    <dbReference type="NCBI Taxonomy" id="43265"/>
    <lineage>
        <taxon>Eukaryota</taxon>
        <taxon>Fungi</taxon>
        <taxon>Dikarya</taxon>
        <taxon>Ascomycota</taxon>
        <taxon>Pezizomycotina</taxon>
        <taxon>Sordariomycetes</taxon>
        <taxon>Hypocreomycetidae</taxon>
        <taxon>Hypocreales</taxon>
        <taxon>Cordycipitaceae</taxon>
        <taxon>Cordyceps</taxon>
    </lineage>
</organism>